<accession>J1Q4C2</accession>
<comment type="caution">
    <text evidence="1">The sequence shown here is derived from an EMBL/GenBank/DDBJ whole genome shotgun (WGS) entry which is preliminary data.</text>
</comment>
<organism evidence="1 2">
    <name type="scientific">Alishewanella aestuarii B11</name>
    <dbReference type="NCBI Taxonomy" id="1197174"/>
    <lineage>
        <taxon>Bacteria</taxon>
        <taxon>Pseudomonadati</taxon>
        <taxon>Pseudomonadota</taxon>
        <taxon>Gammaproteobacteria</taxon>
        <taxon>Alteromonadales</taxon>
        <taxon>Alteromonadaceae</taxon>
        <taxon>Alishewanella</taxon>
    </lineage>
</organism>
<dbReference type="Proteomes" id="UP000012043">
    <property type="component" value="Unassembled WGS sequence"/>
</dbReference>
<dbReference type="EMBL" id="ALAB01000010">
    <property type="protein sequence ID" value="EJI85963.1"/>
    <property type="molecule type" value="Genomic_DNA"/>
</dbReference>
<gene>
    <name evidence="1" type="ORF">AEST_10450</name>
</gene>
<keyword evidence="2" id="KW-1185">Reference proteome</keyword>
<evidence type="ECO:0000313" key="1">
    <source>
        <dbReference type="EMBL" id="EJI85963.1"/>
    </source>
</evidence>
<proteinExistence type="predicted"/>
<name>J1Q4C2_9ALTE</name>
<sequence>MLFRFLANLQNQINQLKLNIIFYFKIQLSLSHVMKYTIY</sequence>
<dbReference type="AlphaFoldDB" id="J1Q4C2"/>
<reference evidence="1 2" key="1">
    <citation type="journal article" date="2012" name="J. Bacteriol.">
        <title>Genome Sequence of Pectin-Degrading Alishewanella aestuarii Strain B11T, Isolated from Tidal Flat Sediment.</title>
        <authorList>
            <person name="Jung J."/>
            <person name="Choi S."/>
            <person name="Chun J."/>
            <person name="Park W."/>
        </authorList>
    </citation>
    <scope>NUCLEOTIDE SEQUENCE [LARGE SCALE GENOMIC DNA]</scope>
    <source>
        <strain evidence="1 2">B11</strain>
    </source>
</reference>
<protein>
    <submittedName>
        <fullName evidence="1">Uncharacterized protein</fullName>
    </submittedName>
</protein>
<evidence type="ECO:0000313" key="2">
    <source>
        <dbReference type="Proteomes" id="UP000012043"/>
    </source>
</evidence>